<reference evidence="1 2" key="1">
    <citation type="submission" date="2019-09" db="EMBL/GenBank/DDBJ databases">
        <title>High taxonomic diversity of Micromonospora strains isolated from Medicago sativa nodules in different geographical locations.</title>
        <authorList>
            <person name="Martinez-Hidalgo P."/>
            <person name="Flores-Felix J.D."/>
            <person name="Velazquez E."/>
            <person name="Brau L."/>
            <person name="Trujillo M.E."/>
            <person name="Martinez-Molina E."/>
        </authorList>
    </citation>
    <scope>NUCLEOTIDE SEQUENCE [LARGE SCALE GENOMIC DNA]</scope>
    <source>
        <strain evidence="1 2">ALFB5</strain>
    </source>
</reference>
<sequence length="39" mass="3897">ACEARGVIVRPFPGDGVRVTIGTPAENDAFLAAAEAALA</sequence>
<dbReference type="EMBL" id="WAAR01000426">
    <property type="protein sequence ID" value="KAB1090817.1"/>
    <property type="molecule type" value="Genomic_DNA"/>
</dbReference>
<keyword evidence="1" id="KW-0808">Transferase</keyword>
<evidence type="ECO:0000313" key="1">
    <source>
        <dbReference type="EMBL" id="KAB1090817.1"/>
    </source>
</evidence>
<name>A0ABQ6U677_9ACTN</name>
<feature type="non-terminal residue" evidence="1">
    <location>
        <position position="1"/>
    </location>
</feature>
<comment type="caution">
    <text evidence="1">The sequence shown here is derived from an EMBL/GenBank/DDBJ whole genome shotgun (WGS) entry which is preliminary data.</text>
</comment>
<organism evidence="1 2">
    <name type="scientific">Micromonospora aurantiaca</name>
    <name type="common">nom. illeg.</name>
    <dbReference type="NCBI Taxonomy" id="47850"/>
    <lineage>
        <taxon>Bacteria</taxon>
        <taxon>Bacillati</taxon>
        <taxon>Actinomycetota</taxon>
        <taxon>Actinomycetes</taxon>
        <taxon>Micromonosporales</taxon>
        <taxon>Micromonosporaceae</taxon>
        <taxon>Micromonospora</taxon>
    </lineage>
</organism>
<accession>A0ABQ6U677</accession>
<evidence type="ECO:0000313" key="2">
    <source>
        <dbReference type="Proteomes" id="UP000471364"/>
    </source>
</evidence>
<proteinExistence type="predicted"/>
<gene>
    <name evidence="1" type="ORF">F6X54_34485</name>
</gene>
<dbReference type="InterPro" id="IPR015422">
    <property type="entry name" value="PyrdxlP-dep_Trfase_small"/>
</dbReference>
<dbReference type="GO" id="GO:0008483">
    <property type="term" value="F:transaminase activity"/>
    <property type="evidence" value="ECO:0007669"/>
    <property type="project" value="UniProtKB-KW"/>
</dbReference>
<keyword evidence="2" id="KW-1185">Reference proteome</keyword>
<keyword evidence="1" id="KW-0032">Aminotransferase</keyword>
<dbReference type="Proteomes" id="UP000471364">
    <property type="component" value="Unassembled WGS sequence"/>
</dbReference>
<protein>
    <submittedName>
        <fullName evidence="1">Aminotransferase</fullName>
    </submittedName>
</protein>
<dbReference type="Gene3D" id="3.90.1150.10">
    <property type="entry name" value="Aspartate Aminotransferase, domain 1"/>
    <property type="match status" value="1"/>
</dbReference>